<dbReference type="Pfam" id="PF13356">
    <property type="entry name" value="Arm-DNA-bind_3"/>
    <property type="match status" value="1"/>
</dbReference>
<keyword evidence="2" id="KW-0229">DNA integration</keyword>
<dbReference type="GO" id="GO:0003677">
    <property type="term" value="F:DNA binding"/>
    <property type="evidence" value="ECO:0007669"/>
    <property type="project" value="UniProtKB-KW"/>
</dbReference>
<dbReference type="RefSeq" id="WP_008511162.1">
    <property type="nucleotide sequence ID" value="NZ_CM001403.1"/>
</dbReference>
<dbReference type="SUPFAM" id="SSF56349">
    <property type="entry name" value="DNA breaking-rejoining enzymes"/>
    <property type="match status" value="1"/>
</dbReference>
<dbReference type="Gene3D" id="1.10.443.10">
    <property type="entry name" value="Intergrase catalytic core"/>
    <property type="match status" value="1"/>
</dbReference>
<sequence length="409" mass="46940">MALTELAIKSFKPKAKLYRVADSSGLCLEIAPSGSKLWRWRYYFNGKAQMFALGKYPAISLSEVRKKRDAARELLNAGKHPGREKKIQKLRKAHEMDNTFEKIARRWLEVRGEGKSERYNTQSLARMERHVFPLIGGLPLVDITIPDVVEVVETIGKRGTIEIANRMKQAINQTFRYASQRGLCTHNPAADLRDILPCSEEKHHACVSPTELPKLLRAVESYNSDQARIAMQLLALTFVRTGELIGAQWDEIDWDRQEWHIPKERMKMKRPHVVPLSTQAIALLRELQTRTGQRSHVFYSAASKNKHISNGAVLMALRRMGYRGRMTGHGFRTMASTILNEKGYAPDVIERQLAHEDSDKIRAAYNRAEYLPERKKMMQEYADYLTAIKDKARENKIADMKGQRLKRIA</sequence>
<dbReference type="AlphaFoldDB" id="H1Y3L2"/>
<dbReference type="InterPro" id="IPR038488">
    <property type="entry name" value="Integrase_DNA-bd_sf"/>
</dbReference>
<dbReference type="Gene3D" id="1.10.150.130">
    <property type="match status" value="1"/>
</dbReference>
<evidence type="ECO:0000313" key="6">
    <source>
        <dbReference type="EMBL" id="EHQ29780.1"/>
    </source>
</evidence>
<dbReference type="InterPro" id="IPR013762">
    <property type="entry name" value="Integrase-like_cat_sf"/>
</dbReference>
<evidence type="ECO:0000313" key="7">
    <source>
        <dbReference type="Proteomes" id="UP000002774"/>
    </source>
</evidence>
<keyword evidence="4" id="KW-0233">DNA recombination</keyword>
<dbReference type="PANTHER" id="PTHR30629:SF2">
    <property type="entry name" value="PROPHAGE INTEGRASE INTS-RELATED"/>
    <property type="match status" value="1"/>
</dbReference>
<dbReference type="STRING" id="714943.Mucpa_5711"/>
<comment type="similarity">
    <text evidence="1">Belongs to the 'phage' integrase family.</text>
</comment>
<dbReference type="PROSITE" id="PS51898">
    <property type="entry name" value="TYR_RECOMBINASE"/>
    <property type="match status" value="1"/>
</dbReference>
<dbReference type="Gene3D" id="3.30.160.390">
    <property type="entry name" value="Integrase, DNA-binding domain"/>
    <property type="match status" value="1"/>
</dbReference>
<proteinExistence type="inferred from homology"/>
<gene>
    <name evidence="6" type="ORF">Mucpa_5711</name>
</gene>
<dbReference type="InterPro" id="IPR002104">
    <property type="entry name" value="Integrase_catalytic"/>
</dbReference>
<dbReference type="InterPro" id="IPR050808">
    <property type="entry name" value="Phage_Integrase"/>
</dbReference>
<evidence type="ECO:0000256" key="2">
    <source>
        <dbReference type="ARBA" id="ARBA00022908"/>
    </source>
</evidence>
<keyword evidence="3" id="KW-0238">DNA-binding</keyword>
<dbReference type="HOGENOM" id="CLU_027562_0_0_10"/>
<dbReference type="InterPro" id="IPR053876">
    <property type="entry name" value="Phage_int_M"/>
</dbReference>
<dbReference type="InterPro" id="IPR010998">
    <property type="entry name" value="Integrase_recombinase_N"/>
</dbReference>
<dbReference type="GO" id="GO:0015074">
    <property type="term" value="P:DNA integration"/>
    <property type="evidence" value="ECO:0007669"/>
    <property type="project" value="UniProtKB-KW"/>
</dbReference>
<dbReference type="InterPro" id="IPR011010">
    <property type="entry name" value="DNA_brk_join_enz"/>
</dbReference>
<keyword evidence="7" id="KW-1185">Reference proteome</keyword>
<dbReference type="OrthoDB" id="9795573at2"/>
<evidence type="ECO:0000256" key="4">
    <source>
        <dbReference type="ARBA" id="ARBA00023172"/>
    </source>
</evidence>
<dbReference type="CDD" id="cd00801">
    <property type="entry name" value="INT_P4_C"/>
    <property type="match status" value="1"/>
</dbReference>
<dbReference type="Proteomes" id="UP000002774">
    <property type="component" value="Chromosome"/>
</dbReference>
<evidence type="ECO:0000259" key="5">
    <source>
        <dbReference type="PROSITE" id="PS51898"/>
    </source>
</evidence>
<reference evidence="6" key="1">
    <citation type="submission" date="2011-09" db="EMBL/GenBank/DDBJ databases">
        <title>The permanent draft genome of Mucilaginibacter paludis DSM 18603.</title>
        <authorList>
            <consortium name="US DOE Joint Genome Institute (JGI-PGF)"/>
            <person name="Lucas S."/>
            <person name="Han J."/>
            <person name="Lapidus A."/>
            <person name="Bruce D."/>
            <person name="Goodwin L."/>
            <person name="Pitluck S."/>
            <person name="Peters L."/>
            <person name="Kyrpides N."/>
            <person name="Mavromatis K."/>
            <person name="Ivanova N."/>
            <person name="Mikhailova N."/>
            <person name="Held B."/>
            <person name="Detter J.C."/>
            <person name="Tapia R."/>
            <person name="Han C."/>
            <person name="Land M."/>
            <person name="Hauser L."/>
            <person name="Markowitz V."/>
            <person name="Cheng J.-F."/>
            <person name="Hugenholtz P."/>
            <person name="Woyke T."/>
            <person name="Wu D."/>
            <person name="Tindall B."/>
            <person name="Brambilla E."/>
            <person name="Klenk H.-P."/>
            <person name="Eisen J.A."/>
        </authorList>
    </citation>
    <scope>NUCLEOTIDE SEQUENCE [LARGE SCALE GENOMIC DNA]</scope>
    <source>
        <strain evidence="6">DSM 18603</strain>
    </source>
</reference>
<dbReference type="EMBL" id="CM001403">
    <property type="protein sequence ID" value="EHQ29780.1"/>
    <property type="molecule type" value="Genomic_DNA"/>
</dbReference>
<dbReference type="GO" id="GO:0006310">
    <property type="term" value="P:DNA recombination"/>
    <property type="evidence" value="ECO:0007669"/>
    <property type="project" value="UniProtKB-KW"/>
</dbReference>
<name>H1Y3L2_9SPHI</name>
<evidence type="ECO:0000256" key="1">
    <source>
        <dbReference type="ARBA" id="ARBA00008857"/>
    </source>
</evidence>
<dbReference type="Pfam" id="PF00589">
    <property type="entry name" value="Phage_integrase"/>
    <property type="match status" value="1"/>
</dbReference>
<protein>
    <submittedName>
        <fullName evidence="6">Integrase family protein</fullName>
    </submittedName>
</protein>
<dbReference type="eggNOG" id="COG0582">
    <property type="taxonomic scope" value="Bacteria"/>
</dbReference>
<feature type="domain" description="Tyr recombinase" evidence="5">
    <location>
        <begin position="202"/>
        <end position="378"/>
    </location>
</feature>
<dbReference type="InterPro" id="IPR025166">
    <property type="entry name" value="Integrase_DNA_bind_dom"/>
</dbReference>
<dbReference type="Pfam" id="PF22022">
    <property type="entry name" value="Phage_int_M"/>
    <property type="match status" value="1"/>
</dbReference>
<evidence type="ECO:0000256" key="3">
    <source>
        <dbReference type="ARBA" id="ARBA00023125"/>
    </source>
</evidence>
<accession>H1Y3L2</accession>
<organism evidence="6 7">
    <name type="scientific">Mucilaginibacter paludis DSM 18603</name>
    <dbReference type="NCBI Taxonomy" id="714943"/>
    <lineage>
        <taxon>Bacteria</taxon>
        <taxon>Pseudomonadati</taxon>
        <taxon>Bacteroidota</taxon>
        <taxon>Sphingobacteriia</taxon>
        <taxon>Sphingobacteriales</taxon>
        <taxon>Sphingobacteriaceae</taxon>
        <taxon>Mucilaginibacter</taxon>
    </lineage>
</organism>
<dbReference type="PANTHER" id="PTHR30629">
    <property type="entry name" value="PROPHAGE INTEGRASE"/>
    <property type="match status" value="1"/>
</dbReference>